<dbReference type="InterPro" id="IPR011611">
    <property type="entry name" value="PfkB_dom"/>
</dbReference>
<name>A0A809S6Y1_9BACT</name>
<dbReference type="KEGG" id="npy:NPRO_25510"/>
<evidence type="ECO:0000259" key="3">
    <source>
        <dbReference type="Pfam" id="PF00294"/>
    </source>
</evidence>
<dbReference type="InterPro" id="IPR002173">
    <property type="entry name" value="Carboh/pur_kinase_PfkB_CS"/>
</dbReference>
<reference evidence="4" key="1">
    <citation type="journal article" name="DNA Res.">
        <title>The physiological potential of anammox bacteria as revealed by their core genome structure.</title>
        <authorList>
            <person name="Okubo T."/>
            <person name="Toyoda A."/>
            <person name="Fukuhara K."/>
            <person name="Uchiyama I."/>
            <person name="Harigaya Y."/>
            <person name="Kuroiwa M."/>
            <person name="Suzuki T."/>
            <person name="Murakami Y."/>
            <person name="Suwa Y."/>
            <person name="Takami H."/>
        </authorList>
    </citation>
    <scope>NUCLEOTIDE SEQUENCE</scope>
    <source>
        <strain evidence="4">317325-2</strain>
    </source>
</reference>
<dbReference type="AlphaFoldDB" id="A0A809S6Y1"/>
<feature type="domain" description="Carbohydrate kinase PfkB" evidence="3">
    <location>
        <begin position="2"/>
        <end position="281"/>
    </location>
</feature>
<dbReference type="PANTHER" id="PTHR10584:SF166">
    <property type="entry name" value="RIBOKINASE"/>
    <property type="match status" value="1"/>
</dbReference>
<dbReference type="InterPro" id="IPR029056">
    <property type="entry name" value="Ribokinase-like"/>
</dbReference>
<organism evidence="4 5">
    <name type="scientific">Candidatus Nitrosymbiomonas proteolyticus</name>
    <dbReference type="NCBI Taxonomy" id="2608984"/>
    <lineage>
        <taxon>Bacteria</taxon>
        <taxon>Bacillati</taxon>
        <taxon>Armatimonadota</taxon>
        <taxon>Armatimonadota incertae sedis</taxon>
        <taxon>Candidatus Nitrosymbiomonas</taxon>
    </lineage>
</organism>
<proteinExistence type="predicted"/>
<dbReference type="PANTHER" id="PTHR10584">
    <property type="entry name" value="SUGAR KINASE"/>
    <property type="match status" value="1"/>
</dbReference>
<dbReference type="Proteomes" id="UP000662873">
    <property type="component" value="Chromosome"/>
</dbReference>
<evidence type="ECO:0000256" key="1">
    <source>
        <dbReference type="ARBA" id="ARBA00022679"/>
    </source>
</evidence>
<dbReference type="PROSITE" id="PS00584">
    <property type="entry name" value="PFKB_KINASES_2"/>
    <property type="match status" value="1"/>
</dbReference>
<accession>A0A809S6Y1</accession>
<sequence>MIVVFGTVCLDKVRRVPELPQKGGYVEIESETSYLGGEAANTAVMLARWRADVVLAGNSIGAGPEAAFLRNSVLAAELSADGVPMGAGAPPECDIYVTPDGERTMIGKGFSRLAASEEHGVVPLRMGGWFTADPNLGQVARQAARAAAAEGMNVYLMDFIQTQDFDSPFDVWQSSTDWCGRRGDDEANRAFLRERFEGKGKLAIVTDGDRKVHVLFPGGEERDFDVYRCGPVVDSTGAGDAFRAGMLYGLDQSWPLGKCLAFASAAGCLQCRSEGATQSVPSVDEVERLMEAQAEVTRQFLEGAP</sequence>
<keyword evidence="1" id="KW-0808">Transferase</keyword>
<gene>
    <name evidence="4" type="ORF">NPRO_25510</name>
</gene>
<protein>
    <submittedName>
        <fullName evidence="4">Carbohydrate kinase pfkB family</fullName>
    </submittedName>
</protein>
<dbReference type="Pfam" id="PF00294">
    <property type="entry name" value="PfkB"/>
    <property type="match status" value="1"/>
</dbReference>
<dbReference type="GO" id="GO:0016301">
    <property type="term" value="F:kinase activity"/>
    <property type="evidence" value="ECO:0007669"/>
    <property type="project" value="UniProtKB-KW"/>
</dbReference>
<dbReference type="SUPFAM" id="SSF53613">
    <property type="entry name" value="Ribokinase-like"/>
    <property type="match status" value="1"/>
</dbReference>
<dbReference type="Gene3D" id="3.40.1190.20">
    <property type="match status" value="1"/>
</dbReference>
<evidence type="ECO:0000313" key="4">
    <source>
        <dbReference type="EMBL" id="BBO24956.1"/>
    </source>
</evidence>
<evidence type="ECO:0000313" key="5">
    <source>
        <dbReference type="Proteomes" id="UP000662873"/>
    </source>
</evidence>
<keyword evidence="2 4" id="KW-0418">Kinase</keyword>
<dbReference type="EMBL" id="AP021858">
    <property type="protein sequence ID" value="BBO24956.1"/>
    <property type="molecule type" value="Genomic_DNA"/>
</dbReference>
<evidence type="ECO:0000256" key="2">
    <source>
        <dbReference type="ARBA" id="ARBA00022777"/>
    </source>
</evidence>